<dbReference type="Pfam" id="PF08240">
    <property type="entry name" value="ADH_N"/>
    <property type="match status" value="1"/>
</dbReference>
<evidence type="ECO:0000256" key="5">
    <source>
        <dbReference type="RuleBase" id="RU361277"/>
    </source>
</evidence>
<comment type="cofactor">
    <cofactor evidence="1 5">
        <name>Zn(2+)</name>
        <dbReference type="ChEBI" id="CHEBI:29105"/>
    </cofactor>
</comment>
<dbReference type="InterPro" id="IPR011032">
    <property type="entry name" value="GroES-like_sf"/>
</dbReference>
<gene>
    <name evidence="7" type="ORF">Prubr_67740</name>
</gene>
<dbReference type="Proteomes" id="UP000680866">
    <property type="component" value="Chromosome"/>
</dbReference>
<dbReference type="SUPFAM" id="SSF51735">
    <property type="entry name" value="NAD(P)-binding Rossmann-fold domains"/>
    <property type="match status" value="1"/>
</dbReference>
<feature type="domain" description="Enoyl reductase (ER)" evidence="6">
    <location>
        <begin position="10"/>
        <end position="346"/>
    </location>
</feature>
<name>A0A810NE37_9ACTN</name>
<accession>A0A810NE37</accession>
<dbReference type="EMBL" id="AP023359">
    <property type="protein sequence ID" value="BCJ69753.1"/>
    <property type="molecule type" value="Genomic_DNA"/>
</dbReference>
<dbReference type="PANTHER" id="PTHR43401">
    <property type="entry name" value="L-THREONINE 3-DEHYDROGENASE"/>
    <property type="match status" value="1"/>
</dbReference>
<sequence length="350" mass="35297">MRAMVFDEFGVRPEVRTVSDPAPPPDGAVVRVSATGLCRSDWHGWRGHDPDISPPHVPGHEFAGVVEAVGAGVTGWRPGARVTAPFVCACGRCPACLAGDQQVCERQTQPGFTHWGSFAEYVVVRDADVNLVGLPDGIDFGAAAALGCRFATSFRAVVQQGRVAAGEWVAVLGCGGVGLSAVMIAAAAGARVVAVDVAPAALDLARAVGAAEVVSAAGLAGPDEVAAAVRDRTGGGAHLSLDALGSVDTCVASIAGLRRRGRHVQVGLLPPALGRPAVPMELVIAYELAVLGSHGMAAHAYPGLLGLITAGRLRPADLVTGTLGLAEAPAALAAMDGPTPPGVRLVDPAG</sequence>
<dbReference type="InterPro" id="IPR050129">
    <property type="entry name" value="Zn_alcohol_dh"/>
</dbReference>
<dbReference type="PROSITE" id="PS00059">
    <property type="entry name" value="ADH_ZINC"/>
    <property type="match status" value="1"/>
</dbReference>
<protein>
    <submittedName>
        <fullName evidence="7">Alcohol dehydrogenase</fullName>
    </submittedName>
</protein>
<dbReference type="KEGG" id="pry:Prubr_67740"/>
<evidence type="ECO:0000259" key="6">
    <source>
        <dbReference type="SMART" id="SM00829"/>
    </source>
</evidence>
<keyword evidence="3 5" id="KW-0862">Zinc</keyword>
<dbReference type="PANTHER" id="PTHR43401:SF5">
    <property type="entry name" value="ALCOHOL DEHYDROGENASE-RELATED"/>
    <property type="match status" value="1"/>
</dbReference>
<dbReference type="GO" id="GO:0016491">
    <property type="term" value="F:oxidoreductase activity"/>
    <property type="evidence" value="ECO:0007669"/>
    <property type="project" value="UniProtKB-KW"/>
</dbReference>
<dbReference type="Gene3D" id="3.90.180.10">
    <property type="entry name" value="Medium-chain alcohol dehydrogenases, catalytic domain"/>
    <property type="match status" value="1"/>
</dbReference>
<evidence type="ECO:0000256" key="4">
    <source>
        <dbReference type="ARBA" id="ARBA00023002"/>
    </source>
</evidence>
<dbReference type="InterPro" id="IPR036291">
    <property type="entry name" value="NAD(P)-bd_dom_sf"/>
</dbReference>
<reference evidence="7" key="1">
    <citation type="submission" date="2020-08" db="EMBL/GenBank/DDBJ databases">
        <title>Whole genome shotgun sequence of Polymorphospora rubra NBRC 101157.</title>
        <authorList>
            <person name="Komaki H."/>
            <person name="Tamura T."/>
        </authorList>
    </citation>
    <scope>NUCLEOTIDE SEQUENCE</scope>
    <source>
        <strain evidence="7">NBRC 101157</strain>
    </source>
</reference>
<evidence type="ECO:0000313" key="7">
    <source>
        <dbReference type="EMBL" id="BCJ69753.1"/>
    </source>
</evidence>
<keyword evidence="2 5" id="KW-0479">Metal-binding</keyword>
<dbReference type="CDD" id="cd08260">
    <property type="entry name" value="Zn_ADH6"/>
    <property type="match status" value="1"/>
</dbReference>
<evidence type="ECO:0000256" key="1">
    <source>
        <dbReference type="ARBA" id="ARBA00001947"/>
    </source>
</evidence>
<dbReference type="InterPro" id="IPR020843">
    <property type="entry name" value="ER"/>
</dbReference>
<dbReference type="GO" id="GO:0008270">
    <property type="term" value="F:zinc ion binding"/>
    <property type="evidence" value="ECO:0007669"/>
    <property type="project" value="InterPro"/>
</dbReference>
<keyword evidence="8" id="KW-1185">Reference proteome</keyword>
<dbReference type="AlphaFoldDB" id="A0A810NE37"/>
<dbReference type="InterPro" id="IPR013154">
    <property type="entry name" value="ADH-like_N"/>
</dbReference>
<evidence type="ECO:0000313" key="8">
    <source>
        <dbReference type="Proteomes" id="UP000680866"/>
    </source>
</evidence>
<dbReference type="InterPro" id="IPR002328">
    <property type="entry name" value="ADH_Zn_CS"/>
</dbReference>
<dbReference type="InterPro" id="IPR013149">
    <property type="entry name" value="ADH-like_C"/>
</dbReference>
<keyword evidence="4" id="KW-0560">Oxidoreductase</keyword>
<proteinExistence type="inferred from homology"/>
<evidence type="ECO:0000256" key="3">
    <source>
        <dbReference type="ARBA" id="ARBA00022833"/>
    </source>
</evidence>
<dbReference type="SUPFAM" id="SSF50129">
    <property type="entry name" value="GroES-like"/>
    <property type="match status" value="1"/>
</dbReference>
<dbReference type="SMART" id="SM00829">
    <property type="entry name" value="PKS_ER"/>
    <property type="match status" value="1"/>
</dbReference>
<comment type="similarity">
    <text evidence="5">Belongs to the zinc-containing alcohol dehydrogenase family.</text>
</comment>
<evidence type="ECO:0000256" key="2">
    <source>
        <dbReference type="ARBA" id="ARBA00022723"/>
    </source>
</evidence>
<organism evidence="7 8">
    <name type="scientific">Polymorphospora rubra</name>
    <dbReference type="NCBI Taxonomy" id="338584"/>
    <lineage>
        <taxon>Bacteria</taxon>
        <taxon>Bacillati</taxon>
        <taxon>Actinomycetota</taxon>
        <taxon>Actinomycetes</taxon>
        <taxon>Micromonosporales</taxon>
        <taxon>Micromonosporaceae</taxon>
        <taxon>Polymorphospora</taxon>
    </lineage>
</organism>
<dbReference type="Pfam" id="PF00107">
    <property type="entry name" value="ADH_zinc_N"/>
    <property type="match status" value="1"/>
</dbReference>